<accession>A0A7X0EBG7</accession>
<dbReference type="SUPFAM" id="SSF52833">
    <property type="entry name" value="Thioredoxin-like"/>
    <property type="match status" value="1"/>
</dbReference>
<sequence length="243" mass="25648">MSQPSVPSAAASVAPSAATAEPSLGQLYADLHAHRVATMDPAQLQLNIDQRRELVETADRAAFVQVGDRLTDVVLADVEGGALDLDALLARGPVALVFFRFAGCPACNIALPYYQRHLWPGLRDLGVQLVAVSPQPADRLVEIKRRHDLGFAVASDKDNALGHRLGIVFTANAATQAASLAKGSHLGEVTGTGTWDLPMPTVILLDRAGVVRFVDVTPDWLARTEPGVILDAARRVAAVAAAA</sequence>
<evidence type="ECO:0000256" key="5">
    <source>
        <dbReference type="ARBA" id="ARBA00023002"/>
    </source>
</evidence>
<keyword evidence="14" id="KW-1185">Reference proteome</keyword>
<evidence type="ECO:0000313" key="14">
    <source>
        <dbReference type="Proteomes" id="UP000539175"/>
    </source>
</evidence>
<dbReference type="AlphaFoldDB" id="A0A7X0EBG7"/>
<dbReference type="InterPro" id="IPR036249">
    <property type="entry name" value="Thioredoxin-like_sf"/>
</dbReference>
<proteinExistence type="inferred from homology"/>
<feature type="domain" description="Thioredoxin" evidence="12">
    <location>
        <begin position="64"/>
        <end position="243"/>
    </location>
</feature>
<dbReference type="PROSITE" id="PS51352">
    <property type="entry name" value="THIOREDOXIN_2"/>
    <property type="match status" value="1"/>
</dbReference>
<evidence type="ECO:0000256" key="6">
    <source>
        <dbReference type="ARBA" id="ARBA00023157"/>
    </source>
</evidence>
<dbReference type="InterPro" id="IPR013766">
    <property type="entry name" value="Thioredoxin_domain"/>
</dbReference>
<keyword evidence="6" id="KW-1015">Disulfide bond</keyword>
<dbReference type="PANTHER" id="PTHR42801">
    <property type="entry name" value="THIOREDOXIN-DEPENDENT PEROXIDE REDUCTASE"/>
    <property type="match status" value="1"/>
</dbReference>
<dbReference type="GO" id="GO:0005737">
    <property type="term" value="C:cytoplasm"/>
    <property type="evidence" value="ECO:0007669"/>
    <property type="project" value="TreeGrafter"/>
</dbReference>
<evidence type="ECO:0000256" key="10">
    <source>
        <dbReference type="ARBA" id="ARBA00042639"/>
    </source>
</evidence>
<dbReference type="RefSeq" id="WP_184797396.1">
    <property type="nucleotide sequence ID" value="NZ_JACIIZ010000002.1"/>
</dbReference>
<dbReference type="Pfam" id="PF00578">
    <property type="entry name" value="AhpC-TSA"/>
    <property type="match status" value="1"/>
</dbReference>
<keyword evidence="4" id="KW-0049">Antioxidant</keyword>
<evidence type="ECO:0000256" key="9">
    <source>
        <dbReference type="ARBA" id="ARBA00038489"/>
    </source>
</evidence>
<comment type="caution">
    <text evidence="13">The sequence shown here is derived from an EMBL/GenBank/DDBJ whole genome shotgun (WGS) entry which is preliminary data.</text>
</comment>
<dbReference type="GO" id="GO:0045454">
    <property type="term" value="P:cell redox homeostasis"/>
    <property type="evidence" value="ECO:0007669"/>
    <property type="project" value="TreeGrafter"/>
</dbReference>
<dbReference type="GO" id="GO:0008379">
    <property type="term" value="F:thioredoxin peroxidase activity"/>
    <property type="evidence" value="ECO:0007669"/>
    <property type="project" value="TreeGrafter"/>
</dbReference>
<evidence type="ECO:0000259" key="12">
    <source>
        <dbReference type="PROSITE" id="PS51352"/>
    </source>
</evidence>
<keyword evidence="3" id="KW-0575">Peroxidase</keyword>
<dbReference type="CDD" id="cd02970">
    <property type="entry name" value="PRX_like2"/>
    <property type="match status" value="1"/>
</dbReference>
<evidence type="ECO:0000256" key="7">
    <source>
        <dbReference type="ARBA" id="ARBA00023284"/>
    </source>
</evidence>
<gene>
    <name evidence="13" type="ORF">FHS74_000636</name>
</gene>
<dbReference type="GO" id="GO:0034599">
    <property type="term" value="P:cellular response to oxidative stress"/>
    <property type="evidence" value="ECO:0007669"/>
    <property type="project" value="TreeGrafter"/>
</dbReference>
<comment type="function">
    <text evidence="1">Thiol-specific peroxidase that catalyzes the reduction of hydrogen peroxide and organic hydroperoxides to water and alcohols, respectively. Plays a role in cell protection against oxidative stress by detoxifying peroxides and as sensor of hydrogen peroxide-mediated signaling events.</text>
</comment>
<comment type="similarity">
    <text evidence="9">Belongs to the peroxiredoxin family. BCP/PrxQ subfamily.</text>
</comment>
<dbReference type="InterPro" id="IPR000866">
    <property type="entry name" value="AhpC/TSA"/>
</dbReference>
<dbReference type="Gene3D" id="3.40.30.10">
    <property type="entry name" value="Glutaredoxin"/>
    <property type="match status" value="1"/>
</dbReference>
<evidence type="ECO:0000256" key="11">
    <source>
        <dbReference type="ARBA" id="ARBA00049091"/>
    </source>
</evidence>
<evidence type="ECO:0000256" key="8">
    <source>
        <dbReference type="ARBA" id="ARBA00032824"/>
    </source>
</evidence>
<evidence type="ECO:0000313" key="13">
    <source>
        <dbReference type="EMBL" id="MBB6250095.1"/>
    </source>
</evidence>
<evidence type="ECO:0000256" key="3">
    <source>
        <dbReference type="ARBA" id="ARBA00022559"/>
    </source>
</evidence>
<keyword evidence="5" id="KW-0560">Oxidoreductase</keyword>
<name>A0A7X0EBG7_9PROT</name>
<evidence type="ECO:0000256" key="1">
    <source>
        <dbReference type="ARBA" id="ARBA00003330"/>
    </source>
</evidence>
<evidence type="ECO:0000256" key="4">
    <source>
        <dbReference type="ARBA" id="ARBA00022862"/>
    </source>
</evidence>
<dbReference type="EMBL" id="JACIIZ010000002">
    <property type="protein sequence ID" value="MBB6250095.1"/>
    <property type="molecule type" value="Genomic_DNA"/>
</dbReference>
<evidence type="ECO:0000256" key="2">
    <source>
        <dbReference type="ARBA" id="ARBA00013017"/>
    </source>
</evidence>
<reference evidence="13 14" key="1">
    <citation type="submission" date="2020-08" db="EMBL/GenBank/DDBJ databases">
        <title>Genomic Encyclopedia of Type Strains, Phase IV (KMG-IV): sequencing the most valuable type-strain genomes for metagenomic binning, comparative biology and taxonomic classification.</title>
        <authorList>
            <person name="Goeker M."/>
        </authorList>
    </citation>
    <scope>NUCLEOTIDE SEQUENCE [LARGE SCALE GENOMIC DNA]</scope>
    <source>
        <strain evidence="13 14">DSM 22198</strain>
    </source>
</reference>
<dbReference type="PANTHER" id="PTHR42801:SF7">
    <property type="entry name" value="SLL1159 PROTEIN"/>
    <property type="match status" value="1"/>
</dbReference>
<keyword evidence="7" id="KW-0676">Redox-active center</keyword>
<dbReference type="EC" id="1.11.1.24" evidence="2"/>
<comment type="catalytic activity">
    <reaction evidence="11">
        <text>a hydroperoxide + [thioredoxin]-dithiol = an alcohol + [thioredoxin]-disulfide + H2O</text>
        <dbReference type="Rhea" id="RHEA:62620"/>
        <dbReference type="Rhea" id="RHEA-COMP:10698"/>
        <dbReference type="Rhea" id="RHEA-COMP:10700"/>
        <dbReference type="ChEBI" id="CHEBI:15377"/>
        <dbReference type="ChEBI" id="CHEBI:29950"/>
        <dbReference type="ChEBI" id="CHEBI:30879"/>
        <dbReference type="ChEBI" id="CHEBI:35924"/>
        <dbReference type="ChEBI" id="CHEBI:50058"/>
        <dbReference type="EC" id="1.11.1.24"/>
    </reaction>
</comment>
<dbReference type="InterPro" id="IPR050924">
    <property type="entry name" value="Peroxiredoxin_BCP/PrxQ"/>
</dbReference>
<protein>
    <recommendedName>
        <fullName evidence="2">thioredoxin-dependent peroxiredoxin</fullName>
        <ecNumber evidence="2">1.11.1.24</ecNumber>
    </recommendedName>
    <alternativeName>
        <fullName evidence="8">Thioredoxin peroxidase</fullName>
    </alternativeName>
    <alternativeName>
        <fullName evidence="10">Thioredoxin-dependent peroxiredoxin Bcp</fullName>
    </alternativeName>
</protein>
<organism evidence="13 14">
    <name type="scientific">Nitrospirillum iridis</name>
    <dbReference type="NCBI Taxonomy" id="765888"/>
    <lineage>
        <taxon>Bacteria</taxon>
        <taxon>Pseudomonadati</taxon>
        <taxon>Pseudomonadota</taxon>
        <taxon>Alphaproteobacteria</taxon>
        <taxon>Rhodospirillales</taxon>
        <taxon>Azospirillaceae</taxon>
        <taxon>Nitrospirillum</taxon>
    </lineage>
</organism>
<dbReference type="Proteomes" id="UP000539175">
    <property type="component" value="Unassembled WGS sequence"/>
</dbReference>